<dbReference type="InterPro" id="IPR000866">
    <property type="entry name" value="AhpC/TSA"/>
</dbReference>
<dbReference type="InterPro" id="IPR036249">
    <property type="entry name" value="Thioredoxin-like_sf"/>
</dbReference>
<accession>Q9HIH1</accession>
<dbReference type="Pfam" id="PF00578">
    <property type="entry name" value="AhpC-TSA"/>
    <property type="match status" value="1"/>
</dbReference>
<dbReference type="GO" id="GO:0016209">
    <property type="term" value="F:antioxidant activity"/>
    <property type="evidence" value="ECO:0007669"/>
    <property type="project" value="InterPro"/>
</dbReference>
<dbReference type="HOGENOM" id="CLU_2447812_0_0_2"/>
<dbReference type="Proteomes" id="UP000001024">
    <property type="component" value="Chromosome"/>
</dbReference>
<evidence type="ECO:0000313" key="2">
    <source>
        <dbReference type="EMBL" id="CAC12489.1"/>
    </source>
</evidence>
<reference evidence="2 3" key="1">
    <citation type="journal article" date="2000" name="Nature">
        <title>The genome sequence of the thermoacidophilic scavenger Thermoplasma acidophilum.</title>
        <authorList>
            <person name="Ruepp A."/>
            <person name="Graml W."/>
            <person name="Santos-Martinez M.L."/>
            <person name="Koretke K.K."/>
            <person name="Volker C."/>
            <person name="Mewes H.W."/>
            <person name="Frishman D."/>
            <person name="Stocker S."/>
            <person name="Lupas A.N."/>
            <person name="Baumeister W."/>
        </authorList>
    </citation>
    <scope>NUCLEOTIDE SEQUENCE [LARGE SCALE GENOMIC DNA]</scope>
    <source>
        <strain evidence="3">ATCC 25905 / DSM 1728 / JCM 9062 / NBRC 15155 / AMRC-C165</strain>
    </source>
</reference>
<dbReference type="EMBL" id="AL445067">
    <property type="protein sequence ID" value="CAC12489.1"/>
    <property type="molecule type" value="Genomic_DNA"/>
</dbReference>
<dbReference type="Gene3D" id="3.40.30.10">
    <property type="entry name" value="Glutaredoxin"/>
    <property type="match status" value="1"/>
</dbReference>
<feature type="domain" description="Alkyl hydroperoxide reductase subunit C/ Thiol specific antioxidant" evidence="1">
    <location>
        <begin position="26"/>
        <end position="61"/>
    </location>
</feature>
<dbReference type="EnsemblBacteria" id="CAC12489">
    <property type="protein sequence ID" value="CAC12489"/>
    <property type="gene ID" value="CAC12489"/>
</dbReference>
<evidence type="ECO:0000259" key="1">
    <source>
        <dbReference type="Pfam" id="PF00578"/>
    </source>
</evidence>
<proteinExistence type="predicted"/>
<protein>
    <recommendedName>
        <fullName evidence="1">Alkyl hydroperoxide reductase subunit C/ Thiol specific antioxidant domain-containing protein</fullName>
    </recommendedName>
</protein>
<gene>
    <name evidence="2" type="ordered locus">Ta1368</name>
</gene>
<organism evidence="2 3">
    <name type="scientific">Thermoplasma acidophilum (strain ATCC 25905 / DSM 1728 / JCM 9062 / NBRC 15155 / AMRC-C165)</name>
    <dbReference type="NCBI Taxonomy" id="273075"/>
    <lineage>
        <taxon>Archaea</taxon>
        <taxon>Methanobacteriati</taxon>
        <taxon>Thermoplasmatota</taxon>
        <taxon>Thermoplasmata</taxon>
        <taxon>Thermoplasmatales</taxon>
        <taxon>Thermoplasmataceae</taxon>
        <taxon>Thermoplasma</taxon>
    </lineage>
</organism>
<keyword evidence="3" id="KW-1185">Reference proteome</keyword>
<name>Q9HIH1_THEAC</name>
<dbReference type="InParanoid" id="Q9HIH1"/>
<evidence type="ECO:0000313" key="3">
    <source>
        <dbReference type="Proteomes" id="UP000001024"/>
    </source>
</evidence>
<dbReference type="GO" id="GO:0016491">
    <property type="term" value="F:oxidoreductase activity"/>
    <property type="evidence" value="ECO:0007669"/>
    <property type="project" value="InterPro"/>
</dbReference>
<sequence length="89" mass="9899">MRNVNCPCQPIVAFWAKRGNVMAVKVGDKAPDFEAPDTNLKMRKLSDFKGQKVVLAFFPGALQASAPRRCARSEIQWQTSTRSTQRSSA</sequence>
<dbReference type="SUPFAM" id="SSF52833">
    <property type="entry name" value="Thioredoxin-like"/>
    <property type="match status" value="1"/>
</dbReference>
<dbReference type="KEGG" id="tac:Ta1368"/>
<dbReference type="AlphaFoldDB" id="Q9HIH1"/>
<dbReference type="STRING" id="273075.gene:9572595"/>